<dbReference type="Gene3D" id="2.60.270.50">
    <property type="match status" value="1"/>
</dbReference>
<feature type="region of interest" description="Disordered" evidence="1">
    <location>
        <begin position="393"/>
        <end position="414"/>
    </location>
</feature>
<dbReference type="AlphaFoldDB" id="A0AAV4LN18"/>
<dbReference type="GeneID" id="94192670"/>
<dbReference type="RefSeq" id="XP_067713258.1">
    <property type="nucleotide sequence ID" value="XM_067857157.1"/>
</dbReference>
<name>A0AAV4LN18_BABCB</name>
<dbReference type="Proteomes" id="UP001497744">
    <property type="component" value="Unassembled WGS sequence"/>
</dbReference>
<evidence type="ECO:0000313" key="2">
    <source>
        <dbReference type="EMBL" id="GIX61187.1"/>
    </source>
</evidence>
<sequence>MAARVFDIRLRNETTIVIHRHSHSVRHGAWSSWLPERVFPGSEITISCALTRTFNGVCFSLDYGAVLNRVRFLLRLQLERVGGEEVLSADFLPEAEFDKGAGGRGASSDSTCPVIFKVHRALLDTSNGDRFCRTYCVRAQETADGTLFIKGLKDCIEELVQRRGDERRGKPAAGGIEAYRAYEALPDDFTWSASSAAWLPRLRKSNRSVLIRIVNLCGKDLKLQVGVGGTDLEEGHWVEYPSEDLPHLCGTEFGVRSNGYFGGTCGRCVYTIPGESGALTFSWEQPSIGSLGACGAHSQGKYFIAKHYEPLNEATLVFHVYDVTPPALDIWAAKAISPSAPSKLLDLATLPVDQRGYHVFDRIARSPTLSRLENAPPPVVDVLRLLLRHQQHDHEGGAHAAPRTESIPSEADEPAGLGASVGTELFLKSPHHFIQSAIMGKRRDLSRLPARSLLYLDWGIGNERFAKIFLPEERIHLRSSIPGGMASKKLLFRSRLMSFRCDRPEVFRDAAAAASPALSARALHARPFLRAPSQAELMDYVLMIFHSLCEGLQPYVTKRMLRKYGADWIDQVRVPVGHVWRSEDQVRIDVEGMIYLITAYMLEVFEKLFEGDSATLNVIQVGPHPLF</sequence>
<comment type="caution">
    <text evidence="2">The sequence shown here is derived from an EMBL/GenBank/DDBJ whole genome shotgun (WGS) entry which is preliminary data.</text>
</comment>
<evidence type="ECO:0000313" key="3">
    <source>
        <dbReference type="Proteomes" id="UP001497744"/>
    </source>
</evidence>
<accession>A0AAV4LN18</accession>
<gene>
    <name evidence="2" type="ORF">BcabD6B2_06220</name>
</gene>
<protein>
    <submittedName>
        <fullName evidence="2">Uncharacterized protein</fullName>
    </submittedName>
</protein>
<proteinExistence type="predicted"/>
<organism evidence="2 3">
    <name type="scientific">Babesia caballi</name>
    <dbReference type="NCBI Taxonomy" id="5871"/>
    <lineage>
        <taxon>Eukaryota</taxon>
        <taxon>Sar</taxon>
        <taxon>Alveolata</taxon>
        <taxon>Apicomplexa</taxon>
        <taxon>Aconoidasida</taxon>
        <taxon>Piroplasmida</taxon>
        <taxon>Babesiidae</taxon>
        <taxon>Babesia</taxon>
    </lineage>
</organism>
<dbReference type="EMBL" id="BPLF01000001">
    <property type="protein sequence ID" value="GIX61187.1"/>
    <property type="molecule type" value="Genomic_DNA"/>
</dbReference>
<evidence type="ECO:0000256" key="1">
    <source>
        <dbReference type="SAM" id="MobiDB-lite"/>
    </source>
</evidence>
<keyword evidence="3" id="KW-1185">Reference proteome</keyword>
<reference evidence="2 3" key="1">
    <citation type="submission" date="2021-06" db="EMBL/GenBank/DDBJ databases">
        <title>Genome sequence of Babesia caballi.</title>
        <authorList>
            <person name="Yamagishi J."/>
            <person name="Kidaka T."/>
            <person name="Ochi A."/>
        </authorList>
    </citation>
    <scope>NUCLEOTIDE SEQUENCE [LARGE SCALE GENOMIC DNA]</scope>
    <source>
        <strain evidence="2">USDA-D6B2</strain>
    </source>
</reference>